<comment type="caution">
    <text evidence="1">The sequence shown here is derived from an EMBL/GenBank/DDBJ whole genome shotgun (WGS) entry which is preliminary data.</text>
</comment>
<organism evidence="1 2">
    <name type="scientific">Paraburkholderia bengalensis</name>
    <dbReference type="NCBI Taxonomy" id="2747562"/>
    <lineage>
        <taxon>Bacteria</taxon>
        <taxon>Pseudomonadati</taxon>
        <taxon>Pseudomonadota</taxon>
        <taxon>Betaproteobacteria</taxon>
        <taxon>Burkholderiales</taxon>
        <taxon>Burkholderiaceae</taxon>
        <taxon>Paraburkholderia</taxon>
    </lineage>
</organism>
<evidence type="ECO:0008006" key="3">
    <source>
        <dbReference type="Google" id="ProtNLM"/>
    </source>
</evidence>
<evidence type="ECO:0000313" key="2">
    <source>
        <dbReference type="Proteomes" id="UP001386437"/>
    </source>
</evidence>
<sequence length="167" mass="18556">MKVFLLNSLVVHELVSMHLEGQWLTAEQFAESATLWISRHAPDIQLSEKTIAELRLAAIQIAKDLMNDVQESPLTCLFLEIPDVNYANPLSTKAFSASLNVCREKLCGYGLSRGEKKGSGKDAVLDGRTELRPCAASACLRSKDALQLRARQLRARQLRRTGRTAYA</sequence>
<evidence type="ECO:0000313" key="1">
    <source>
        <dbReference type="EMBL" id="MEI5999285.1"/>
    </source>
</evidence>
<name>A0ABU8IV38_9BURK</name>
<reference evidence="1 2" key="1">
    <citation type="journal article" date="2022" name="Arch. Microbiol.">
        <title>Paraburkholderia bengalensis sp. nov. isolated from roots of Oryza sativa, IR64.</title>
        <authorList>
            <person name="Nag P."/>
            <person name="Mondal N."/>
            <person name="Sarkar J."/>
            <person name="Das S."/>
        </authorList>
    </citation>
    <scope>NUCLEOTIDE SEQUENCE [LARGE SCALE GENOMIC DNA]</scope>
    <source>
        <strain evidence="1 2">IR64_4_BI</strain>
    </source>
</reference>
<proteinExistence type="predicted"/>
<dbReference type="Proteomes" id="UP001386437">
    <property type="component" value="Unassembled WGS sequence"/>
</dbReference>
<accession>A0ABU8IV38</accession>
<dbReference type="EMBL" id="JACFYJ010000031">
    <property type="protein sequence ID" value="MEI5999285.1"/>
    <property type="molecule type" value="Genomic_DNA"/>
</dbReference>
<dbReference type="RefSeq" id="WP_336599373.1">
    <property type="nucleotide sequence ID" value="NZ_JACFYJ010000031.1"/>
</dbReference>
<gene>
    <name evidence="1" type="ORF">H3V53_19330</name>
</gene>
<protein>
    <recommendedName>
        <fullName evidence="3">BACK domain-containing protein</fullName>
    </recommendedName>
</protein>
<keyword evidence="2" id="KW-1185">Reference proteome</keyword>